<reference evidence="5" key="3">
    <citation type="submission" date="2023-03" db="UniProtKB">
        <authorList>
            <consortium name="EnsemblPlants"/>
        </authorList>
    </citation>
    <scope>IDENTIFICATION</scope>
    <source>
        <strain evidence="5">cv. Chiifu-401-42</strain>
    </source>
</reference>
<evidence type="ECO:0000256" key="1">
    <source>
        <dbReference type="ARBA" id="ARBA00003143"/>
    </source>
</evidence>
<protein>
    <recommendedName>
        <fullName evidence="4">SCP domain-containing protein</fullName>
    </recommendedName>
</protein>
<dbReference type="SMART" id="SM00198">
    <property type="entry name" value="SCP"/>
    <property type="match status" value="1"/>
</dbReference>
<reference evidence="5 6" key="1">
    <citation type="journal article" date="2011" name="Nat. Genet.">
        <title>The genome of the mesopolyploid crop species Brassica rapa.</title>
        <authorList>
            <consortium name="Brassica rapa Genome Sequencing Project Consortium"/>
            <person name="Wang X."/>
            <person name="Wang H."/>
            <person name="Wang J."/>
            <person name="Sun R."/>
            <person name="Wu J."/>
            <person name="Liu S."/>
            <person name="Bai Y."/>
            <person name="Mun J.H."/>
            <person name="Bancroft I."/>
            <person name="Cheng F."/>
            <person name="Huang S."/>
            <person name="Li X."/>
            <person name="Hua W."/>
            <person name="Wang J."/>
            <person name="Wang X."/>
            <person name="Freeling M."/>
            <person name="Pires J.C."/>
            <person name="Paterson A.H."/>
            <person name="Chalhoub B."/>
            <person name="Wang B."/>
            <person name="Hayward A."/>
            <person name="Sharpe A.G."/>
            <person name="Park B.S."/>
            <person name="Weisshaar B."/>
            <person name="Liu B."/>
            <person name="Li B."/>
            <person name="Liu B."/>
            <person name="Tong C."/>
            <person name="Song C."/>
            <person name="Duran C."/>
            <person name="Peng C."/>
            <person name="Geng C."/>
            <person name="Koh C."/>
            <person name="Lin C."/>
            <person name="Edwards D."/>
            <person name="Mu D."/>
            <person name="Shen D."/>
            <person name="Soumpourou E."/>
            <person name="Li F."/>
            <person name="Fraser F."/>
            <person name="Conant G."/>
            <person name="Lassalle G."/>
            <person name="King G.J."/>
            <person name="Bonnema G."/>
            <person name="Tang H."/>
            <person name="Wang H."/>
            <person name="Belcram H."/>
            <person name="Zhou H."/>
            <person name="Hirakawa H."/>
            <person name="Abe H."/>
            <person name="Guo H."/>
            <person name="Wang H."/>
            <person name="Jin H."/>
            <person name="Parkin I.A."/>
            <person name="Batley J."/>
            <person name="Kim J.S."/>
            <person name="Just J."/>
            <person name="Li J."/>
            <person name="Xu J."/>
            <person name="Deng J."/>
            <person name="Kim J.A."/>
            <person name="Li J."/>
            <person name="Yu J."/>
            <person name="Meng J."/>
            <person name="Wang J."/>
            <person name="Min J."/>
            <person name="Poulain J."/>
            <person name="Wang J."/>
            <person name="Hatakeyama K."/>
            <person name="Wu K."/>
            <person name="Wang L."/>
            <person name="Fang L."/>
            <person name="Trick M."/>
            <person name="Links M.G."/>
            <person name="Zhao M."/>
            <person name="Jin M."/>
            <person name="Ramchiary N."/>
            <person name="Drou N."/>
            <person name="Berkman P.J."/>
            <person name="Cai Q."/>
            <person name="Huang Q."/>
            <person name="Li R."/>
            <person name="Tabata S."/>
            <person name="Cheng S."/>
            <person name="Zhang S."/>
            <person name="Zhang S."/>
            <person name="Huang S."/>
            <person name="Sato S."/>
            <person name="Sun S."/>
            <person name="Kwon S.J."/>
            <person name="Choi S.R."/>
            <person name="Lee T.H."/>
            <person name="Fan W."/>
            <person name="Zhao X."/>
            <person name="Tan X."/>
            <person name="Xu X."/>
            <person name="Wang Y."/>
            <person name="Qiu Y."/>
            <person name="Yin Y."/>
            <person name="Li Y."/>
            <person name="Du Y."/>
            <person name="Liao Y."/>
            <person name="Lim Y."/>
            <person name="Narusaka Y."/>
            <person name="Wang Y."/>
            <person name="Wang Z."/>
            <person name="Li Z."/>
            <person name="Wang Z."/>
            <person name="Xiong Z."/>
            <person name="Zhang Z."/>
        </authorList>
    </citation>
    <scope>NUCLEOTIDE SEQUENCE [LARGE SCALE GENOMIC DNA]</scope>
    <source>
        <strain evidence="5 6">cv. Chiifu-401-42</strain>
    </source>
</reference>
<feature type="signal peptide" evidence="3">
    <location>
        <begin position="1"/>
        <end position="22"/>
    </location>
</feature>
<dbReference type="GO" id="GO:0005615">
    <property type="term" value="C:extracellular space"/>
    <property type="evidence" value="ECO:0000318"/>
    <property type="project" value="GO_Central"/>
</dbReference>
<dbReference type="PANTHER" id="PTHR10334">
    <property type="entry name" value="CYSTEINE-RICH SECRETORY PROTEIN-RELATED"/>
    <property type="match status" value="1"/>
</dbReference>
<name>M4E5F2_BRACM</name>
<evidence type="ECO:0000259" key="4">
    <source>
        <dbReference type="SMART" id="SM00198"/>
    </source>
</evidence>
<comment type="function">
    <text evidence="1">Probably involved in the defense reaction of plants against pathogens.</text>
</comment>
<dbReference type="eggNOG" id="KOG3017">
    <property type="taxonomic scope" value="Eukaryota"/>
</dbReference>
<sequence length="181" mass="20481">MELKTLIFIITIVITTPLPSLSSQTPSNKTPTLTSSQYKSLTRNTIQQQFLRPHNALRAKLHLPPLKWSNSLARYAPRWARPRRGDCDLIHSGGPYGENLFWGSGKGWTPKDAVVAWASERKFYDRRTYRCKANGDCLHYTQLVWKKSLRIGCATVLCKSGDTFIICNYDPPGNVVGQPPF</sequence>
<dbReference type="Gramene" id="Bra024006.1">
    <property type="protein sequence ID" value="Bra024006.1-P"/>
    <property type="gene ID" value="Bra024006"/>
</dbReference>
<dbReference type="PRINTS" id="PR00838">
    <property type="entry name" value="V5ALLERGEN"/>
</dbReference>
<dbReference type="PROSITE" id="PS01010">
    <property type="entry name" value="CRISP_2"/>
    <property type="match status" value="1"/>
</dbReference>
<accession>M4E5F2</accession>
<dbReference type="FunCoup" id="M4E5F2">
    <property type="interactions" value="144"/>
</dbReference>
<dbReference type="AlphaFoldDB" id="M4E5F2"/>
<dbReference type="STRING" id="51351.M4E5F2"/>
<dbReference type="SUPFAM" id="SSF55797">
    <property type="entry name" value="PR-1-like"/>
    <property type="match status" value="1"/>
</dbReference>
<dbReference type="InterPro" id="IPR035940">
    <property type="entry name" value="CAP_sf"/>
</dbReference>
<dbReference type="Gene3D" id="3.40.33.10">
    <property type="entry name" value="CAP"/>
    <property type="match status" value="1"/>
</dbReference>
<dbReference type="InterPro" id="IPR018244">
    <property type="entry name" value="Allrgn_V5/Tpx1_CS"/>
</dbReference>
<evidence type="ECO:0000256" key="2">
    <source>
        <dbReference type="ARBA" id="ARBA00023265"/>
    </source>
</evidence>
<evidence type="ECO:0000256" key="3">
    <source>
        <dbReference type="SAM" id="SignalP"/>
    </source>
</evidence>
<dbReference type="EnsemblPlants" id="Bra024006.1">
    <property type="protein sequence ID" value="Bra024006.1-P"/>
    <property type="gene ID" value="Bra024006"/>
</dbReference>
<dbReference type="InterPro" id="IPR002413">
    <property type="entry name" value="V5_allergen-like"/>
</dbReference>
<dbReference type="OMA" id="PHNIIRE"/>
<dbReference type="Pfam" id="PF00188">
    <property type="entry name" value="CAP"/>
    <property type="match status" value="1"/>
</dbReference>
<evidence type="ECO:0000313" key="6">
    <source>
        <dbReference type="Proteomes" id="UP000011750"/>
    </source>
</evidence>
<dbReference type="PRINTS" id="PR00837">
    <property type="entry name" value="V5TPXLIKE"/>
</dbReference>
<keyword evidence="3" id="KW-0732">Signal</keyword>
<dbReference type="InterPro" id="IPR001283">
    <property type="entry name" value="CRISP-related"/>
</dbReference>
<dbReference type="Proteomes" id="UP000011750">
    <property type="component" value="Chromosome A03"/>
</dbReference>
<keyword evidence="6" id="KW-1185">Reference proteome</keyword>
<feature type="chain" id="PRO_5004051636" description="SCP domain-containing protein" evidence="3">
    <location>
        <begin position="23"/>
        <end position="181"/>
    </location>
</feature>
<dbReference type="KEGG" id="brp:103862058"/>
<evidence type="ECO:0000313" key="5">
    <source>
        <dbReference type="EnsemblPlants" id="Bra024006.1-P"/>
    </source>
</evidence>
<dbReference type="FunFam" id="3.40.33.10:FF:000004">
    <property type="entry name" value="CAP, cysteine-rich secretory protein, antigen 5"/>
    <property type="match status" value="1"/>
</dbReference>
<reference evidence="5 6" key="2">
    <citation type="journal article" date="2018" name="Hortic Res">
        <title>Improved Brassica rapa reference genome by single-molecule sequencing and chromosome conformation capture technologies.</title>
        <authorList>
            <person name="Zhang L."/>
            <person name="Cai X."/>
            <person name="Wu J."/>
            <person name="Liu M."/>
            <person name="Grob S."/>
            <person name="Cheng F."/>
            <person name="Liang J."/>
            <person name="Cai C."/>
            <person name="Liu Z."/>
            <person name="Liu B."/>
            <person name="Wang F."/>
            <person name="Li S."/>
            <person name="Liu F."/>
            <person name="Li X."/>
            <person name="Cheng L."/>
            <person name="Yang W."/>
            <person name="Li M.H."/>
            <person name="Grossniklaus U."/>
            <person name="Zheng H."/>
            <person name="Wang X."/>
        </authorList>
    </citation>
    <scope>NUCLEOTIDE SEQUENCE [LARGE SCALE GENOMIC DNA]</scope>
    <source>
        <strain evidence="5 6">cv. Chiifu-401-42</strain>
    </source>
</reference>
<feature type="domain" description="SCP" evidence="4">
    <location>
        <begin position="45"/>
        <end position="177"/>
    </location>
</feature>
<keyword evidence="2" id="KW-0568">Pathogenesis-related protein</keyword>
<dbReference type="InParanoid" id="M4E5F2"/>
<keyword evidence="2" id="KW-0611">Plant defense</keyword>
<dbReference type="InterPro" id="IPR014044">
    <property type="entry name" value="CAP_dom"/>
</dbReference>
<dbReference type="HOGENOM" id="CLU_035730_8_1_1"/>
<dbReference type="OrthoDB" id="337038at2759"/>
<dbReference type="CDD" id="cd05381">
    <property type="entry name" value="CAP_PR-1"/>
    <property type="match status" value="1"/>
</dbReference>
<dbReference type="GeneID" id="103862058"/>
<organism evidence="5 6">
    <name type="scientific">Brassica campestris</name>
    <name type="common">Field mustard</name>
    <dbReference type="NCBI Taxonomy" id="3711"/>
    <lineage>
        <taxon>Eukaryota</taxon>
        <taxon>Viridiplantae</taxon>
        <taxon>Streptophyta</taxon>
        <taxon>Embryophyta</taxon>
        <taxon>Tracheophyta</taxon>
        <taxon>Spermatophyta</taxon>
        <taxon>Magnoliopsida</taxon>
        <taxon>eudicotyledons</taxon>
        <taxon>Gunneridae</taxon>
        <taxon>Pentapetalae</taxon>
        <taxon>rosids</taxon>
        <taxon>malvids</taxon>
        <taxon>Brassicales</taxon>
        <taxon>Brassicaceae</taxon>
        <taxon>Brassiceae</taxon>
        <taxon>Brassica</taxon>
    </lineage>
</organism>
<proteinExistence type="predicted"/>